<dbReference type="PANTHER" id="PTHR43581:SF2">
    <property type="entry name" value="EXCINUCLEASE ATPASE SUBUNIT"/>
    <property type="match status" value="1"/>
</dbReference>
<organism evidence="2 3">
    <name type="scientific">Xylanibacter ruminicola</name>
    <name type="common">Prevotella ruminicola</name>
    <dbReference type="NCBI Taxonomy" id="839"/>
    <lineage>
        <taxon>Bacteria</taxon>
        <taxon>Pseudomonadati</taxon>
        <taxon>Bacteroidota</taxon>
        <taxon>Bacteroidia</taxon>
        <taxon>Bacteroidales</taxon>
        <taxon>Prevotellaceae</taxon>
        <taxon>Xylanibacter</taxon>
    </lineage>
</organism>
<dbReference type="InterPro" id="IPR027417">
    <property type="entry name" value="P-loop_NTPase"/>
</dbReference>
<accession>A0A1H4C674</accession>
<evidence type="ECO:0000259" key="1">
    <source>
        <dbReference type="Pfam" id="PF13304"/>
    </source>
</evidence>
<dbReference type="Proteomes" id="UP000182257">
    <property type="component" value="Unassembled WGS sequence"/>
</dbReference>
<dbReference type="EMBL" id="FNRF01000003">
    <property type="protein sequence ID" value="SEA55878.1"/>
    <property type="molecule type" value="Genomic_DNA"/>
</dbReference>
<dbReference type="RefSeq" id="WP_074761150.1">
    <property type="nucleotide sequence ID" value="NZ_FNRF01000003.1"/>
</dbReference>
<dbReference type="GO" id="GO:0005524">
    <property type="term" value="F:ATP binding"/>
    <property type="evidence" value="ECO:0007669"/>
    <property type="project" value="InterPro"/>
</dbReference>
<sequence length="802" mass="94130">MSTFRIIALKVLDDSPKYQSKVLIPCTTYFFFRGYEDVPGTHFIRRVDNPVDELRLYDVLGHDDRKISVEVSAIVGRNGEGKSTVVELLLRLINNFAYVSGFRASQETLRFVTKMRAAMYYEIDDVIYSVRCDENGLKWYEEYRELDLNGSEDRDRLVKLRDEHRQKLFYTLVVNYALYSYNSLHFAFESKGDGCWLDGLFHKNDSYQTPLVISPMRTNGNININKEQDLSVQRLMAIFTDAGEEMEQRVVSDGVKAFGFGFSLETGTKLQSVTLQEYFEAVADDECRMEDLEGDDSVEAAKEMLSNFHEFFSSVDDILENNNYLVYWLSSYEVDHTPRHNYTDLTGYLDIIARAYEEEKYEHPFDLVQEMRFFMPGRPLRWMNYAQLYRLLLFLAVWDVLREINVVELEESLDEYLKDLDNPANKAILYIPYKIIEILSTYEPYKKASYHYDATCEAMKLEWPSYSIKKVLKKDIESILRKDDYTTFKLHQTINYLKERKGSMYNAQPLQWSPEGYKYLIPFDELKKEINKEGQSLSDMLKRLPPPVFNGEIMLMDAGGNLFPLSSLSSGQQQRLNSGGALVYHLRNLDYRLTDTERMEYDYVTVIMEEVELYFHPEFQRTLISYFINQMERARLRHIKGIHLIFVTHSPFILSDVSNKNVLYLSKEGRQPEKESFAANVYDLLDDHFFLDETIGGIALGKIKELVDVYRQYVEDGGEKNPEEHCVADKFIQKEKDFRLLKDMVADSYLKQDLNRMYHEMLAEYMPEKLNDEIERAQQHLDELKALAKRDNYDGEDISRRD</sequence>
<dbReference type="Gene3D" id="3.40.50.300">
    <property type="entry name" value="P-loop containing nucleotide triphosphate hydrolases"/>
    <property type="match status" value="1"/>
</dbReference>
<dbReference type="SUPFAM" id="SSF52540">
    <property type="entry name" value="P-loop containing nucleoside triphosphate hydrolases"/>
    <property type="match status" value="1"/>
</dbReference>
<evidence type="ECO:0000313" key="2">
    <source>
        <dbReference type="EMBL" id="SEA55878.1"/>
    </source>
</evidence>
<dbReference type="InterPro" id="IPR051396">
    <property type="entry name" value="Bact_Antivir_Def_Nuclease"/>
</dbReference>
<gene>
    <name evidence="2" type="ORF">SAMN05216462_1791</name>
</gene>
<proteinExistence type="predicted"/>
<reference evidence="2 3" key="1">
    <citation type="submission" date="2016-10" db="EMBL/GenBank/DDBJ databases">
        <authorList>
            <person name="de Groot N.N."/>
        </authorList>
    </citation>
    <scope>NUCLEOTIDE SEQUENCE [LARGE SCALE GENOMIC DNA]</scope>
    <source>
        <strain evidence="2 3">D31d</strain>
    </source>
</reference>
<dbReference type="OrthoDB" id="997844at2"/>
<evidence type="ECO:0000313" key="3">
    <source>
        <dbReference type="Proteomes" id="UP000182257"/>
    </source>
</evidence>
<dbReference type="PANTHER" id="PTHR43581">
    <property type="entry name" value="ATP/GTP PHOSPHATASE"/>
    <property type="match status" value="1"/>
</dbReference>
<dbReference type="Pfam" id="PF13304">
    <property type="entry name" value="AAA_21"/>
    <property type="match status" value="1"/>
</dbReference>
<feature type="domain" description="ATPase AAA-type core" evidence="1">
    <location>
        <begin position="551"/>
        <end position="655"/>
    </location>
</feature>
<protein>
    <submittedName>
        <fullName evidence="2">AAA ATPase domain-containing protein</fullName>
    </submittedName>
</protein>
<dbReference type="InterPro" id="IPR003959">
    <property type="entry name" value="ATPase_AAA_core"/>
</dbReference>
<dbReference type="AlphaFoldDB" id="A0A1H4C674"/>
<dbReference type="GO" id="GO:0016887">
    <property type="term" value="F:ATP hydrolysis activity"/>
    <property type="evidence" value="ECO:0007669"/>
    <property type="project" value="InterPro"/>
</dbReference>
<name>A0A1H4C674_XYLRU</name>